<keyword evidence="3 7" id="KW-0812">Transmembrane</keyword>
<keyword evidence="4 7" id="KW-1133">Transmembrane helix</keyword>
<dbReference type="AlphaFoldDB" id="A0A1I0Y187"/>
<dbReference type="PANTHER" id="PTHR34390">
    <property type="entry name" value="UPF0442 PROTEIN YJJB-RELATED"/>
    <property type="match status" value="1"/>
</dbReference>
<sequence>MMASVPVPVPTQPDDDELQLIRRSGVALRMGRLSLGAGTGSYRVKASMARVAHALGVERHQAHVTLTEITTTSHRGRSFRTEVTEVRRVGIDAHRLTLLERLAGDLDAGRRPATVEDVTRALDEIEARGPLWGALLNALWAGLACAAFSFLNRGGPVEMAAVFVAAALGQGARRAMLHRGLNQFGVTMVAAALACLTYLAFVTALHGSGATATRHEAGYVSAVLFLVPGFPLVTGALDLAKLDFSAGVARLTYALTLLMSAALAVWGVSALVGLSPDLAPDTRLAPGVLVALRCLFSFLGVLGFALLFNSTLPMAAAAAAVAVVPNVLRLGLVDAGVLPQAAAAGAALLVGLLAALVAPRLRVPRITVSVPAVVIMVPGVTAYRAVFALSEGDTTQALASGVQAVLVVAALAIGLAVARMLTDREWAFEH</sequence>
<dbReference type="Pfam" id="PF12821">
    <property type="entry name" value="ThrE_2"/>
    <property type="match status" value="1"/>
</dbReference>
<dbReference type="EMBL" id="FOKA01000006">
    <property type="protein sequence ID" value="SFB06637.1"/>
    <property type="molecule type" value="Genomic_DNA"/>
</dbReference>
<feature type="transmembrane region" description="Helical" evidence="7">
    <location>
        <begin position="217"/>
        <end position="239"/>
    </location>
</feature>
<evidence type="ECO:0000256" key="6">
    <source>
        <dbReference type="ARBA" id="ARBA00034125"/>
    </source>
</evidence>
<gene>
    <name evidence="10" type="ORF">SAMN05421867_10696</name>
</gene>
<evidence type="ECO:0000256" key="2">
    <source>
        <dbReference type="ARBA" id="ARBA00022475"/>
    </source>
</evidence>
<feature type="transmembrane region" description="Helical" evidence="7">
    <location>
        <begin position="184"/>
        <end position="205"/>
    </location>
</feature>
<evidence type="ECO:0000313" key="10">
    <source>
        <dbReference type="EMBL" id="SFB06637.1"/>
    </source>
</evidence>
<name>A0A1I0Y187_9CELL</name>
<evidence type="ECO:0000313" key="11">
    <source>
        <dbReference type="Proteomes" id="UP000199012"/>
    </source>
</evidence>
<feature type="transmembrane region" description="Helical" evidence="7">
    <location>
        <begin position="366"/>
        <end position="386"/>
    </location>
</feature>
<dbReference type="GO" id="GO:0005886">
    <property type="term" value="C:plasma membrane"/>
    <property type="evidence" value="ECO:0007669"/>
    <property type="project" value="UniProtKB-SubCell"/>
</dbReference>
<dbReference type="InterPro" id="IPR050539">
    <property type="entry name" value="ThrE_Dicarb/AminoAcid_Exp"/>
</dbReference>
<proteinExistence type="inferred from homology"/>
<comment type="subcellular location">
    <subcellularLocation>
        <location evidence="1">Cell membrane</location>
        <topology evidence="1">Multi-pass membrane protein</topology>
    </subcellularLocation>
</comment>
<feature type="transmembrane region" description="Helical" evidence="7">
    <location>
        <begin position="398"/>
        <end position="418"/>
    </location>
</feature>
<evidence type="ECO:0000259" key="9">
    <source>
        <dbReference type="Pfam" id="PF12821"/>
    </source>
</evidence>
<dbReference type="GO" id="GO:0015744">
    <property type="term" value="P:succinate transport"/>
    <property type="evidence" value="ECO:0007669"/>
    <property type="project" value="TreeGrafter"/>
</dbReference>
<feature type="domain" description="Threonine/serine exporter-like N-terminal" evidence="8">
    <location>
        <begin position="26"/>
        <end position="271"/>
    </location>
</feature>
<evidence type="ECO:0000256" key="3">
    <source>
        <dbReference type="ARBA" id="ARBA00022692"/>
    </source>
</evidence>
<protein>
    <submittedName>
        <fullName evidence="10">Uncharacterized membrane protein YjjP, DUF1212 family</fullName>
    </submittedName>
</protein>
<comment type="similarity">
    <text evidence="6">Belongs to the ThrE exporter (TC 2.A.79) family.</text>
</comment>
<dbReference type="PANTHER" id="PTHR34390:SF2">
    <property type="entry name" value="SUCCINATE TRANSPORTER SUBUNIT YJJP-RELATED"/>
    <property type="match status" value="1"/>
</dbReference>
<keyword evidence="2" id="KW-1003">Cell membrane</keyword>
<reference evidence="10 11" key="1">
    <citation type="submission" date="2016-10" db="EMBL/GenBank/DDBJ databases">
        <authorList>
            <person name="de Groot N.N."/>
        </authorList>
    </citation>
    <scope>NUCLEOTIDE SEQUENCE [LARGE SCALE GENOMIC DNA]</scope>
    <source>
        <strain evidence="10 11">CGMCC 4.6945</strain>
    </source>
</reference>
<dbReference type="Pfam" id="PF06738">
    <property type="entry name" value="ThrE"/>
    <property type="match status" value="1"/>
</dbReference>
<keyword evidence="11" id="KW-1185">Reference proteome</keyword>
<organism evidence="10 11">
    <name type="scientific">Cellulomonas marina</name>
    <dbReference type="NCBI Taxonomy" id="988821"/>
    <lineage>
        <taxon>Bacteria</taxon>
        <taxon>Bacillati</taxon>
        <taxon>Actinomycetota</taxon>
        <taxon>Actinomycetes</taxon>
        <taxon>Micrococcales</taxon>
        <taxon>Cellulomonadaceae</taxon>
        <taxon>Cellulomonas</taxon>
    </lineage>
</organism>
<dbReference type="InterPro" id="IPR010619">
    <property type="entry name" value="ThrE-like_N"/>
</dbReference>
<dbReference type="STRING" id="988821.SAMN05421867_10696"/>
<feature type="transmembrane region" description="Helical" evidence="7">
    <location>
        <begin position="251"/>
        <end position="272"/>
    </location>
</feature>
<feature type="transmembrane region" description="Helical" evidence="7">
    <location>
        <begin position="338"/>
        <end position="359"/>
    </location>
</feature>
<dbReference type="GO" id="GO:0022857">
    <property type="term" value="F:transmembrane transporter activity"/>
    <property type="evidence" value="ECO:0007669"/>
    <property type="project" value="InterPro"/>
</dbReference>
<dbReference type="InterPro" id="IPR024528">
    <property type="entry name" value="ThrE_2"/>
</dbReference>
<accession>A0A1I0Y187</accession>
<evidence type="ECO:0000256" key="1">
    <source>
        <dbReference type="ARBA" id="ARBA00004651"/>
    </source>
</evidence>
<evidence type="ECO:0000256" key="4">
    <source>
        <dbReference type="ARBA" id="ARBA00022989"/>
    </source>
</evidence>
<dbReference type="Proteomes" id="UP000199012">
    <property type="component" value="Unassembled WGS sequence"/>
</dbReference>
<evidence type="ECO:0000256" key="5">
    <source>
        <dbReference type="ARBA" id="ARBA00023136"/>
    </source>
</evidence>
<evidence type="ECO:0000256" key="7">
    <source>
        <dbReference type="SAM" id="Phobius"/>
    </source>
</evidence>
<keyword evidence="5 7" id="KW-0472">Membrane</keyword>
<feature type="transmembrane region" description="Helical" evidence="7">
    <location>
        <begin position="284"/>
        <end position="308"/>
    </location>
</feature>
<feature type="domain" description="Threonine/Serine exporter ThrE" evidence="9">
    <location>
        <begin position="294"/>
        <end position="419"/>
    </location>
</feature>
<evidence type="ECO:0000259" key="8">
    <source>
        <dbReference type="Pfam" id="PF06738"/>
    </source>
</evidence>